<dbReference type="Gramene" id="novel_model_6601_5bd9a17a">
    <property type="protein sequence ID" value="cds.novel_model_6601_5bd9a17a"/>
    <property type="gene ID" value="novel_gene_3490_5bd9a17a"/>
</dbReference>
<reference evidence="2" key="1">
    <citation type="submission" date="2018-11" db="EMBL/GenBank/DDBJ databases">
        <authorList>
            <person name="Grassa J C."/>
        </authorList>
    </citation>
    <scope>NUCLEOTIDE SEQUENCE [LARGE SCALE GENOMIC DNA]</scope>
</reference>
<dbReference type="Gramene" id="novel_model_6602_5bd9a17a.1.5bd9b13c">
    <property type="protein sequence ID" value="cds.novel_model_6602_5bd9a17a.1.5bd9b13c"/>
    <property type="gene ID" value="novel_gene_3490_5bd9a17a"/>
</dbReference>
<dbReference type="Gramene" id="novel_model_6604_5bd9a17a.3.5bd9b13c">
    <property type="protein sequence ID" value="cds.novel_model_6604_5bd9a17a.3.5bd9b13c"/>
    <property type="gene ID" value="novel_gene_3490_5bd9a17a"/>
</dbReference>
<dbReference type="Proteomes" id="UP000596661">
    <property type="component" value="Unassembled WGS sequence"/>
</dbReference>
<sequence>MSGFLVDCVGRLRARASNYQSSNLLQGCYKSAAHLSAMRFPVFATSDGMFHLVAFFLLCGCNGCKGDLVAVLVSRTCPSLLIVSFRSSSACLISRMRNATRVWGSVTFEHSNFPFKRMTFVGCTDRMICILRRPRMSATWLILPVVICLSQRLSHACVSMN</sequence>
<accession>A0A803R972</accession>
<accession>A0A803R973</accession>
<proteinExistence type="predicted"/>
<dbReference type="EnsemblPlants" id="novel_model_6604_5bd9a17a.3.5bd9b13c">
    <property type="protein sequence ID" value="cds.novel_model_6604_5bd9a17a.3.5bd9b13c"/>
    <property type="gene ID" value="novel_gene_3490_5bd9a17a"/>
</dbReference>
<accession>A0A803R975</accession>
<dbReference type="Gramene" id="novel_model_6606_5bd9a17a.6.5bd9b13c">
    <property type="protein sequence ID" value="cds.novel_model_6606_5bd9a17a.6.5bd9b13c"/>
    <property type="gene ID" value="novel_gene_3490_5bd9a17a"/>
</dbReference>
<dbReference type="AlphaFoldDB" id="A0A803R977"/>
<accession>A0A803R977</accession>
<dbReference type="EnsemblPlants" id="novel_model_6606_5bd9a17a.6.5bd9b13c">
    <property type="protein sequence ID" value="cds.novel_model_6606_5bd9a17a.6.5bd9b13c"/>
    <property type="gene ID" value="novel_gene_3490_5bd9a17a"/>
</dbReference>
<protein>
    <submittedName>
        <fullName evidence="1">Uncharacterized protein</fullName>
    </submittedName>
</protein>
<dbReference type="EnsemblPlants" id="novel_model_6603_5bd9a17a.4.5bd9b13c">
    <property type="protein sequence ID" value="cds.novel_model_6603_5bd9a17a.4.5bd9b13c"/>
    <property type="gene ID" value="novel_gene_3490_5bd9a17a"/>
</dbReference>
<reference evidence="1" key="2">
    <citation type="submission" date="2021-03" db="UniProtKB">
        <authorList>
            <consortium name="EnsemblPlants"/>
        </authorList>
    </citation>
    <scope>IDENTIFICATION</scope>
</reference>
<keyword evidence="2" id="KW-1185">Reference proteome</keyword>
<evidence type="ECO:0000313" key="1">
    <source>
        <dbReference type="EnsemblPlants" id="cds.novel_model_6606_5bd9a17a.6.5bd9b13c"/>
    </source>
</evidence>
<dbReference type="Gramene" id="novel_model_6603_5bd9a17a.4.5bd9b13c">
    <property type="protein sequence ID" value="cds.novel_model_6603_5bd9a17a.4.5bd9b13c"/>
    <property type="gene ID" value="novel_gene_3490_5bd9a17a"/>
</dbReference>
<organism evidence="1 2">
    <name type="scientific">Cannabis sativa</name>
    <name type="common">Hemp</name>
    <name type="synonym">Marijuana</name>
    <dbReference type="NCBI Taxonomy" id="3483"/>
    <lineage>
        <taxon>Eukaryota</taxon>
        <taxon>Viridiplantae</taxon>
        <taxon>Streptophyta</taxon>
        <taxon>Embryophyta</taxon>
        <taxon>Tracheophyta</taxon>
        <taxon>Spermatophyta</taxon>
        <taxon>Magnoliopsida</taxon>
        <taxon>eudicotyledons</taxon>
        <taxon>Gunneridae</taxon>
        <taxon>Pentapetalae</taxon>
        <taxon>rosids</taxon>
        <taxon>fabids</taxon>
        <taxon>Rosales</taxon>
        <taxon>Cannabaceae</taxon>
        <taxon>Cannabis</taxon>
    </lineage>
</organism>
<dbReference type="EnsemblPlants" id="novel_model_6602_5bd9a17a.1.5bd9b13c">
    <property type="protein sequence ID" value="cds.novel_model_6602_5bd9a17a.1.5bd9b13c"/>
    <property type="gene ID" value="novel_gene_3490_5bd9a17a"/>
</dbReference>
<dbReference type="EnsemblPlants" id="novel_model_6601_5bd9a17a">
    <property type="protein sequence ID" value="cds.novel_model_6601_5bd9a17a"/>
    <property type="gene ID" value="novel_gene_3490_5bd9a17a"/>
</dbReference>
<dbReference type="EMBL" id="UZAU01000783">
    <property type="status" value="NOT_ANNOTATED_CDS"/>
    <property type="molecule type" value="Genomic_DNA"/>
</dbReference>
<accession>A0A803R974</accession>
<name>A0A803R977_CANSA</name>
<evidence type="ECO:0000313" key="2">
    <source>
        <dbReference type="Proteomes" id="UP000596661"/>
    </source>
</evidence>